<feature type="domain" description="DUF234" evidence="2">
    <location>
        <begin position="323"/>
        <end position="420"/>
    </location>
</feature>
<dbReference type="Gene3D" id="3.40.50.300">
    <property type="entry name" value="P-loop containing nucleotide triphosphate hydrolases"/>
    <property type="match status" value="1"/>
</dbReference>
<dbReference type="SUPFAM" id="SSF46785">
    <property type="entry name" value="Winged helix' DNA-binding domain"/>
    <property type="match status" value="1"/>
</dbReference>
<dbReference type="InterPro" id="IPR036390">
    <property type="entry name" value="WH_DNA-bd_sf"/>
</dbReference>
<dbReference type="RefSeq" id="WP_319955588.1">
    <property type="nucleotide sequence ID" value="NZ_JAXAVX010000014.1"/>
</dbReference>
<dbReference type="Pfam" id="PF01637">
    <property type="entry name" value="ATPase_2"/>
    <property type="match status" value="1"/>
</dbReference>
<organism evidence="3 4">
    <name type="scientific">Patulibacter brassicae</name>
    <dbReference type="NCBI Taxonomy" id="1705717"/>
    <lineage>
        <taxon>Bacteria</taxon>
        <taxon>Bacillati</taxon>
        <taxon>Actinomycetota</taxon>
        <taxon>Thermoleophilia</taxon>
        <taxon>Solirubrobacterales</taxon>
        <taxon>Patulibacteraceae</taxon>
        <taxon>Patulibacter</taxon>
    </lineage>
</organism>
<sequence length="474" mass="51407">MSTFLGRTEELATLTAELDAIREDGLGRFIWVHGRRRVGKSRLVQELCSRAGVPYCFFQAPERGREAALADFVDAVSASTLPDAALVEGTSFARWDAALIAATRGATAEAPVVVVLDELPYLAAADDGFAADLQRAWDRALESLPVLLVAIGSDVRMMEELVRAHAPLHGRPTRLLRVAPLDPRTVAALVGAGDARDALERYLVVGGLPALAAAWRGARTRRDFLRDALQDDQTPFVVQAVWLLDGELASSPAARRVIETIGAGETAFTRIVQRSGVSQSGVMKALELLVDRKGLVERRSPLAVPPPGKSAKYVVADPYLRFWLRFVRPHLAEITRGLGRTVVDRIEGDWSSYAGRAIEPLVREAVERLATAGSRSILEGTAAVGGWWRRDHRDEVDLVGADAGDRPSAITFVGSVKWRTARPFDREDARALVAARQLVPGATRASLVAVSASGFGEQLGIDERFTAEDLLDAW</sequence>
<name>A0ABU4VQ12_9ACTN</name>
<keyword evidence="3" id="KW-0067">ATP-binding</keyword>
<evidence type="ECO:0000259" key="2">
    <source>
        <dbReference type="Pfam" id="PF03008"/>
    </source>
</evidence>
<feature type="domain" description="ATPase" evidence="1">
    <location>
        <begin position="17"/>
        <end position="190"/>
    </location>
</feature>
<evidence type="ECO:0000259" key="1">
    <source>
        <dbReference type="Pfam" id="PF01637"/>
    </source>
</evidence>
<dbReference type="SUPFAM" id="SSF52540">
    <property type="entry name" value="P-loop containing nucleoside triphosphate hydrolases"/>
    <property type="match status" value="1"/>
</dbReference>
<dbReference type="PANTHER" id="PTHR34704">
    <property type="entry name" value="ATPASE"/>
    <property type="match status" value="1"/>
</dbReference>
<dbReference type="InterPro" id="IPR027417">
    <property type="entry name" value="P-loop_NTPase"/>
</dbReference>
<dbReference type="Proteomes" id="UP001277761">
    <property type="component" value="Unassembled WGS sequence"/>
</dbReference>
<evidence type="ECO:0000313" key="4">
    <source>
        <dbReference type="Proteomes" id="UP001277761"/>
    </source>
</evidence>
<dbReference type="PANTHER" id="PTHR34704:SF2">
    <property type="entry name" value="ATPASE"/>
    <property type="match status" value="1"/>
</dbReference>
<proteinExistence type="predicted"/>
<dbReference type="InterPro" id="IPR004256">
    <property type="entry name" value="DUF234"/>
</dbReference>
<dbReference type="GO" id="GO:0005524">
    <property type="term" value="F:ATP binding"/>
    <property type="evidence" value="ECO:0007669"/>
    <property type="project" value="UniProtKB-KW"/>
</dbReference>
<reference evidence="3 4" key="1">
    <citation type="submission" date="2023-11" db="EMBL/GenBank/DDBJ databases">
        <authorList>
            <person name="Xu M."/>
            <person name="Jiang T."/>
        </authorList>
    </citation>
    <scope>NUCLEOTIDE SEQUENCE [LARGE SCALE GENOMIC DNA]</scope>
    <source>
        <strain evidence="3 4">SD</strain>
    </source>
</reference>
<evidence type="ECO:0000313" key="3">
    <source>
        <dbReference type="EMBL" id="MDX8153437.1"/>
    </source>
</evidence>
<accession>A0ABU4VQ12</accession>
<keyword evidence="3" id="KW-0547">Nucleotide-binding</keyword>
<comment type="caution">
    <text evidence="3">The sequence shown here is derived from an EMBL/GenBank/DDBJ whole genome shotgun (WGS) entry which is preliminary data.</text>
</comment>
<keyword evidence="4" id="KW-1185">Reference proteome</keyword>
<dbReference type="EMBL" id="JAXAVX010000014">
    <property type="protein sequence ID" value="MDX8153437.1"/>
    <property type="molecule type" value="Genomic_DNA"/>
</dbReference>
<dbReference type="InterPro" id="IPR011579">
    <property type="entry name" value="ATPase_dom"/>
</dbReference>
<dbReference type="Pfam" id="PF03008">
    <property type="entry name" value="DUF234"/>
    <property type="match status" value="1"/>
</dbReference>
<gene>
    <name evidence="3" type="ORF">SK069_17700</name>
</gene>
<protein>
    <submittedName>
        <fullName evidence="3">ATP-binding protein</fullName>
    </submittedName>
</protein>